<keyword evidence="3" id="KW-1185">Reference proteome</keyword>
<feature type="compositionally biased region" description="Polar residues" evidence="1">
    <location>
        <begin position="277"/>
        <end position="288"/>
    </location>
</feature>
<feature type="region of interest" description="Disordered" evidence="1">
    <location>
        <begin position="277"/>
        <end position="313"/>
    </location>
</feature>
<sequence length="371" mass="42040">MLNGRKPTHGFEIVLISRILEEVSQQKKSTNKANGLFTDDLDDNDNMQLPTNLSPGQIYGFQRCMAGLPVSGIDNNDTKEVELELLANTNRSNALQAGSKYYAPVRISKSVHENTYIGVYNPQFTAFLGLVNETCVEYSNKSHAFGFGVVIDRKEKAHQIGNNNETILSCTVRHNEWNPQERLQVNFDVTYIVRKKGSSSNFFGLFQIGREIGVSGPLIDWDEDNESWVVLVTGVSLSSGQQSMTTSTTNIQGDDKKKNVIRRVPTKKSRMEVVQMQESPIQSCSRNFENMPEKRKQSDSHGNQSNVDEEPVIKLEKNFNAKHKRENSEDGEISEVGFYQDVHFKNTYGKKRTYKSIVSDARKRLKITRRS</sequence>
<evidence type="ECO:0000256" key="1">
    <source>
        <dbReference type="SAM" id="MobiDB-lite"/>
    </source>
</evidence>
<comment type="caution">
    <text evidence="2">The sequence shown here is derived from an EMBL/GenBank/DDBJ whole genome shotgun (WGS) entry which is preliminary data.</text>
</comment>
<dbReference type="Proteomes" id="UP000765509">
    <property type="component" value="Unassembled WGS sequence"/>
</dbReference>
<proteinExistence type="predicted"/>
<accession>A0A9Q3DZ40</accession>
<evidence type="ECO:0000313" key="2">
    <source>
        <dbReference type="EMBL" id="MBW0509323.1"/>
    </source>
</evidence>
<reference evidence="2" key="1">
    <citation type="submission" date="2021-03" db="EMBL/GenBank/DDBJ databases">
        <title>Draft genome sequence of rust myrtle Austropuccinia psidii MF-1, a brazilian biotype.</title>
        <authorList>
            <person name="Quecine M.C."/>
            <person name="Pachon D.M.R."/>
            <person name="Bonatelli M.L."/>
            <person name="Correr F.H."/>
            <person name="Franceschini L.M."/>
            <person name="Leite T.F."/>
            <person name="Margarido G.R.A."/>
            <person name="Almeida C.A."/>
            <person name="Ferrarezi J.A."/>
            <person name="Labate C.A."/>
        </authorList>
    </citation>
    <scope>NUCLEOTIDE SEQUENCE</scope>
    <source>
        <strain evidence="2">MF-1</strain>
    </source>
</reference>
<protein>
    <submittedName>
        <fullName evidence="2">Uncharacterized protein</fullName>
    </submittedName>
</protein>
<dbReference type="EMBL" id="AVOT02020878">
    <property type="protein sequence ID" value="MBW0509323.1"/>
    <property type="molecule type" value="Genomic_DNA"/>
</dbReference>
<dbReference type="OrthoDB" id="2506484at2759"/>
<organism evidence="2 3">
    <name type="scientific">Austropuccinia psidii MF-1</name>
    <dbReference type="NCBI Taxonomy" id="1389203"/>
    <lineage>
        <taxon>Eukaryota</taxon>
        <taxon>Fungi</taxon>
        <taxon>Dikarya</taxon>
        <taxon>Basidiomycota</taxon>
        <taxon>Pucciniomycotina</taxon>
        <taxon>Pucciniomycetes</taxon>
        <taxon>Pucciniales</taxon>
        <taxon>Sphaerophragmiaceae</taxon>
        <taxon>Austropuccinia</taxon>
    </lineage>
</organism>
<evidence type="ECO:0000313" key="3">
    <source>
        <dbReference type="Proteomes" id="UP000765509"/>
    </source>
</evidence>
<gene>
    <name evidence="2" type="ORF">O181_049038</name>
</gene>
<name>A0A9Q3DZ40_9BASI</name>
<dbReference type="AlphaFoldDB" id="A0A9Q3DZ40"/>